<organism evidence="1">
    <name type="scientific">Streptomyces sp. SID7499</name>
    <dbReference type="NCBI Taxonomy" id="2706086"/>
    <lineage>
        <taxon>Bacteria</taxon>
        <taxon>Bacillati</taxon>
        <taxon>Actinomycetota</taxon>
        <taxon>Actinomycetes</taxon>
        <taxon>Kitasatosporales</taxon>
        <taxon>Streptomycetaceae</taxon>
        <taxon>Streptomyces</taxon>
    </lineage>
</organism>
<dbReference type="AlphaFoldDB" id="A0A6G3XJX7"/>
<reference evidence="1" key="1">
    <citation type="submission" date="2020-01" db="EMBL/GenBank/DDBJ databases">
        <title>Insect and environment-associated Actinomycetes.</title>
        <authorList>
            <person name="Currrie C."/>
            <person name="Chevrette M."/>
            <person name="Carlson C."/>
            <person name="Stubbendieck R."/>
            <person name="Wendt-Pienkowski E."/>
        </authorList>
    </citation>
    <scope>NUCLEOTIDE SEQUENCE</scope>
    <source>
        <strain evidence="1">SID7499</strain>
    </source>
</reference>
<gene>
    <name evidence="1" type="ORF">G3M58_67985</name>
</gene>
<dbReference type="EMBL" id="JAAGMN010007130">
    <property type="protein sequence ID" value="NEE18096.1"/>
    <property type="molecule type" value="Genomic_DNA"/>
</dbReference>
<evidence type="ECO:0000313" key="1">
    <source>
        <dbReference type="EMBL" id="NEE18096.1"/>
    </source>
</evidence>
<name>A0A6G3XJX7_9ACTN</name>
<accession>A0A6G3XJX7</accession>
<protein>
    <submittedName>
        <fullName evidence="1">Uncharacterized protein</fullName>
    </submittedName>
</protein>
<feature type="non-terminal residue" evidence="1">
    <location>
        <position position="1"/>
    </location>
</feature>
<sequence length="75" mass="8075">AEGQAAGEGRKKKPQYVDLASALSVRVLPRMVERGEAAYVEEALPRVADSPHALEWIVDIGRAPGGPFQYGGKTR</sequence>
<comment type="caution">
    <text evidence="1">The sequence shown here is derived from an EMBL/GenBank/DDBJ whole genome shotgun (WGS) entry which is preliminary data.</text>
</comment>
<proteinExistence type="predicted"/>